<dbReference type="Proteomes" id="UP001141552">
    <property type="component" value="Unassembled WGS sequence"/>
</dbReference>
<accession>A0A9Q0FDD1</accession>
<dbReference type="Pfam" id="PF03242">
    <property type="entry name" value="LEA_3a"/>
    <property type="match status" value="1"/>
</dbReference>
<evidence type="ECO:0000313" key="1">
    <source>
        <dbReference type="EMBL" id="KAJ4829272.1"/>
    </source>
</evidence>
<proteinExistence type="predicted"/>
<evidence type="ECO:0000313" key="2">
    <source>
        <dbReference type="Proteomes" id="UP001141552"/>
    </source>
</evidence>
<dbReference type="InterPro" id="IPR004926">
    <property type="entry name" value="LEA_3a"/>
</dbReference>
<name>A0A9Q0FDD1_9ROSI</name>
<gene>
    <name evidence="1" type="ORF">Tsubulata_050194</name>
</gene>
<sequence>MANLPKKGILLQGMRCYTSLVTSETLTQPAVSAAMRKAKDVKAEDFPEKKDNFWMRDPKTGNWIPESHFDEVDVAELRERVLSKKYRS</sequence>
<dbReference type="PANTHER" id="PTHR33509:SF21">
    <property type="entry name" value="OS02G0564600 PROTEIN"/>
    <property type="match status" value="1"/>
</dbReference>
<dbReference type="AlphaFoldDB" id="A0A9Q0FDD1"/>
<reference evidence="1" key="2">
    <citation type="journal article" date="2023" name="Plants (Basel)">
        <title>Annotation of the Turnera subulata (Passifloraceae) Draft Genome Reveals the S-Locus Evolved after the Divergence of Turneroideae from Passifloroideae in a Stepwise Manner.</title>
        <authorList>
            <person name="Henning P.M."/>
            <person name="Roalson E.H."/>
            <person name="Mir W."/>
            <person name="McCubbin A.G."/>
            <person name="Shore J.S."/>
        </authorList>
    </citation>
    <scope>NUCLEOTIDE SEQUENCE</scope>
    <source>
        <strain evidence="1">F60SS</strain>
    </source>
</reference>
<reference evidence="1" key="1">
    <citation type="submission" date="2022-02" db="EMBL/GenBank/DDBJ databases">
        <authorList>
            <person name="Henning P.M."/>
            <person name="McCubbin A.G."/>
            <person name="Shore J.S."/>
        </authorList>
    </citation>
    <scope>NUCLEOTIDE SEQUENCE</scope>
    <source>
        <strain evidence="1">F60SS</strain>
        <tissue evidence="1">Leaves</tissue>
    </source>
</reference>
<dbReference type="OrthoDB" id="780319at2759"/>
<protein>
    <submittedName>
        <fullName evidence="1">Uncharacterized protein</fullName>
    </submittedName>
</protein>
<dbReference type="EMBL" id="JAKUCV010005930">
    <property type="protein sequence ID" value="KAJ4829272.1"/>
    <property type="molecule type" value="Genomic_DNA"/>
</dbReference>
<dbReference type="PANTHER" id="PTHR33509">
    <property type="entry name" value="LATE EMBRYOGENIS ABUNDANT PROTEIN 2-RELATED"/>
    <property type="match status" value="1"/>
</dbReference>
<comment type="caution">
    <text evidence="1">The sequence shown here is derived from an EMBL/GenBank/DDBJ whole genome shotgun (WGS) entry which is preliminary data.</text>
</comment>
<organism evidence="1 2">
    <name type="scientific">Turnera subulata</name>
    <dbReference type="NCBI Taxonomy" id="218843"/>
    <lineage>
        <taxon>Eukaryota</taxon>
        <taxon>Viridiplantae</taxon>
        <taxon>Streptophyta</taxon>
        <taxon>Embryophyta</taxon>
        <taxon>Tracheophyta</taxon>
        <taxon>Spermatophyta</taxon>
        <taxon>Magnoliopsida</taxon>
        <taxon>eudicotyledons</taxon>
        <taxon>Gunneridae</taxon>
        <taxon>Pentapetalae</taxon>
        <taxon>rosids</taxon>
        <taxon>fabids</taxon>
        <taxon>Malpighiales</taxon>
        <taxon>Passifloraceae</taxon>
        <taxon>Turnera</taxon>
    </lineage>
</organism>
<keyword evidence="2" id="KW-1185">Reference proteome</keyword>